<accession>A0ACC0E0Y4</accession>
<evidence type="ECO:0000313" key="2">
    <source>
        <dbReference type="Proteomes" id="UP001060170"/>
    </source>
</evidence>
<organism evidence="1 2">
    <name type="scientific">Puccinia striiformis f. sp. tritici</name>
    <dbReference type="NCBI Taxonomy" id="168172"/>
    <lineage>
        <taxon>Eukaryota</taxon>
        <taxon>Fungi</taxon>
        <taxon>Dikarya</taxon>
        <taxon>Basidiomycota</taxon>
        <taxon>Pucciniomycotina</taxon>
        <taxon>Pucciniomycetes</taxon>
        <taxon>Pucciniales</taxon>
        <taxon>Pucciniaceae</taxon>
        <taxon>Puccinia</taxon>
    </lineage>
</organism>
<reference evidence="2" key="1">
    <citation type="journal article" date="2018" name="BMC Genomics">
        <title>Genomic insights into host adaptation between the wheat stripe rust pathogen (Puccinia striiformis f. sp. tritici) and the barley stripe rust pathogen (Puccinia striiformis f. sp. hordei).</title>
        <authorList>
            <person name="Xia C."/>
            <person name="Wang M."/>
            <person name="Yin C."/>
            <person name="Cornejo O.E."/>
            <person name="Hulbert S.H."/>
            <person name="Chen X."/>
        </authorList>
    </citation>
    <scope>NUCLEOTIDE SEQUENCE [LARGE SCALE GENOMIC DNA]</scope>
    <source>
        <strain evidence="2">93-210</strain>
    </source>
</reference>
<reference evidence="2" key="2">
    <citation type="journal article" date="2018" name="Mol. Plant Microbe Interact.">
        <title>Genome sequence resources for the wheat stripe rust pathogen (Puccinia striiformis f. sp. tritici) and the barley stripe rust pathogen (Puccinia striiformis f. sp. hordei).</title>
        <authorList>
            <person name="Xia C."/>
            <person name="Wang M."/>
            <person name="Yin C."/>
            <person name="Cornejo O.E."/>
            <person name="Hulbert S.H."/>
            <person name="Chen X."/>
        </authorList>
    </citation>
    <scope>NUCLEOTIDE SEQUENCE [LARGE SCALE GENOMIC DNA]</scope>
    <source>
        <strain evidence="2">93-210</strain>
    </source>
</reference>
<proteinExistence type="predicted"/>
<evidence type="ECO:0000313" key="1">
    <source>
        <dbReference type="EMBL" id="KAI7942577.1"/>
    </source>
</evidence>
<keyword evidence="2" id="KW-1185">Reference proteome</keyword>
<name>A0ACC0E0Y4_9BASI</name>
<dbReference type="Proteomes" id="UP001060170">
    <property type="component" value="Chromosome 12"/>
</dbReference>
<dbReference type="EMBL" id="CM045876">
    <property type="protein sequence ID" value="KAI7942577.1"/>
    <property type="molecule type" value="Genomic_DNA"/>
</dbReference>
<protein>
    <submittedName>
        <fullName evidence="1">Uncharacterized protein</fullName>
    </submittedName>
</protein>
<comment type="caution">
    <text evidence="1">The sequence shown here is derived from an EMBL/GenBank/DDBJ whole genome shotgun (WGS) entry which is preliminary data.</text>
</comment>
<reference evidence="1 2" key="3">
    <citation type="journal article" date="2022" name="Microbiol. Spectr.">
        <title>Folding features and dynamics of 3D genome architecture in plant fungal pathogens.</title>
        <authorList>
            <person name="Xia C."/>
        </authorList>
    </citation>
    <scope>NUCLEOTIDE SEQUENCE [LARGE SCALE GENOMIC DNA]</scope>
    <source>
        <strain evidence="1 2">93-210</strain>
    </source>
</reference>
<gene>
    <name evidence="1" type="ORF">MJO28_012604</name>
</gene>
<sequence length="386" mass="42028">MNLIHQPGSLSGSTPSGSTNPGDFLDPMLARLSSPSGFGTDLLDFKIAAALAENNGPGNHGPYSNSDSLHFQSFTRTGTDLGINENSTEAAGDNNLKIVNPTGEGADSHEANPTRERGKSDERLTTLSEDEMLELAEMELDALRNQEALHAQVKRLPAYLKAEVDELYYEFQRQLYPLAIKNQIYAVRGKFLIKMNQLAASQGIQGMLIIASVRSSGDLFIQGGTNLGRNFISMLRKGGDPVKKFQTYIAGMAAAEEVCGGPVCTNKKIIGAKMKELLNAAGGKYFKAWPGSNVVRDLNAASIQLKVKRNAADFQVKELCQPVNTLLLDSSQRILQAIGKGWISLRYIEDGVNNSFMEEGTQHCRKIWLNCCQLTCRSYGSTVASI</sequence>